<dbReference type="OrthoDB" id="9797506at2"/>
<reference evidence="2 3" key="1">
    <citation type="submission" date="2019-03" db="EMBL/GenBank/DDBJ databases">
        <title>Genomic Encyclopedia of Type Strains, Phase IV (KMG-IV): sequencing the most valuable type-strain genomes for metagenomic binning, comparative biology and taxonomic classification.</title>
        <authorList>
            <person name="Goeker M."/>
        </authorList>
    </citation>
    <scope>NUCLEOTIDE SEQUENCE [LARGE SCALE GENOMIC DNA]</scope>
    <source>
        <strain evidence="2 3">DSM 24984</strain>
    </source>
</reference>
<keyword evidence="3" id="KW-1185">Reference proteome</keyword>
<evidence type="ECO:0000313" key="2">
    <source>
        <dbReference type="EMBL" id="TCK61600.1"/>
    </source>
</evidence>
<dbReference type="EMBL" id="SMGG01000003">
    <property type="protein sequence ID" value="TCK61600.1"/>
    <property type="molecule type" value="Genomic_DNA"/>
</dbReference>
<gene>
    <name evidence="2" type="ORF">C8D98_0102</name>
</gene>
<dbReference type="CDD" id="cd00865">
    <property type="entry name" value="PEBP_bact_arch"/>
    <property type="match status" value="1"/>
</dbReference>
<dbReference type="InterPro" id="IPR005247">
    <property type="entry name" value="YbhB_YbcL/LppC-like"/>
</dbReference>
<protein>
    <recommendedName>
        <fullName evidence="4">PBP family phospholipid-binding protein</fullName>
    </recommendedName>
</protein>
<dbReference type="NCBIfam" id="TIGR00481">
    <property type="entry name" value="YbhB/YbcL family Raf kinase inhibitor-like protein"/>
    <property type="match status" value="1"/>
</dbReference>
<proteinExistence type="predicted"/>
<dbReference type="PANTHER" id="PTHR30289">
    <property type="entry name" value="UNCHARACTERIZED PROTEIN YBCL-RELATED"/>
    <property type="match status" value="1"/>
</dbReference>
<dbReference type="InterPro" id="IPR036610">
    <property type="entry name" value="PEBP-like_sf"/>
</dbReference>
<dbReference type="InterPro" id="IPR008914">
    <property type="entry name" value="PEBP"/>
</dbReference>
<feature type="chain" id="PRO_5020666697" description="PBP family phospholipid-binding protein" evidence="1">
    <location>
        <begin position="19"/>
        <end position="172"/>
    </location>
</feature>
<dbReference type="Gene3D" id="3.90.280.10">
    <property type="entry name" value="PEBP-like"/>
    <property type="match status" value="1"/>
</dbReference>
<dbReference type="SUPFAM" id="SSF49777">
    <property type="entry name" value="PEBP-like"/>
    <property type="match status" value="1"/>
</dbReference>
<name>A0A4R1KC45_9BACT</name>
<sequence length="172" mass="18065">MKKLFMFLTLLISASAYAGDFTVSVPSAKSGMFTNAQVLNGFGCSGGNVSPEIIWQNPPEGTKSFALTIYDPDAPTGSGWWHWVITDIPADVLRIESGSVPKGALESATDFGKPGYGGPCPPEGTNHRYIVTVTALKTGKLGLSPFAGGAMAGFMINMNAIAKASAIIRYGR</sequence>
<evidence type="ECO:0008006" key="4">
    <source>
        <dbReference type="Google" id="ProtNLM"/>
    </source>
</evidence>
<evidence type="ECO:0000256" key="1">
    <source>
        <dbReference type="SAM" id="SignalP"/>
    </source>
</evidence>
<feature type="signal peptide" evidence="1">
    <location>
        <begin position="1"/>
        <end position="18"/>
    </location>
</feature>
<dbReference type="Proteomes" id="UP000294614">
    <property type="component" value="Unassembled WGS sequence"/>
</dbReference>
<evidence type="ECO:0000313" key="3">
    <source>
        <dbReference type="Proteomes" id="UP000294614"/>
    </source>
</evidence>
<dbReference type="AlphaFoldDB" id="A0A4R1KC45"/>
<organism evidence="2 3">
    <name type="scientific">Seleniivibrio woodruffii</name>
    <dbReference type="NCBI Taxonomy" id="1078050"/>
    <lineage>
        <taxon>Bacteria</taxon>
        <taxon>Pseudomonadati</taxon>
        <taxon>Deferribacterota</taxon>
        <taxon>Deferribacteres</taxon>
        <taxon>Deferribacterales</taxon>
        <taxon>Geovibrionaceae</taxon>
        <taxon>Seleniivibrio</taxon>
    </lineage>
</organism>
<accession>A0A4R1KC45</accession>
<dbReference type="RefSeq" id="WP_132871021.1">
    <property type="nucleotide sequence ID" value="NZ_SMGG01000003.1"/>
</dbReference>
<comment type="caution">
    <text evidence="2">The sequence shown here is derived from an EMBL/GenBank/DDBJ whole genome shotgun (WGS) entry which is preliminary data.</text>
</comment>
<dbReference type="PANTHER" id="PTHR30289:SF1">
    <property type="entry name" value="PEBP (PHOSPHATIDYLETHANOLAMINE-BINDING PROTEIN) FAMILY PROTEIN"/>
    <property type="match status" value="1"/>
</dbReference>
<keyword evidence="1" id="KW-0732">Signal</keyword>
<dbReference type="Pfam" id="PF01161">
    <property type="entry name" value="PBP"/>
    <property type="match status" value="1"/>
</dbReference>